<evidence type="ECO:0000313" key="3">
    <source>
        <dbReference type="Proteomes" id="UP000595437"/>
    </source>
</evidence>
<sequence>MTYGNGYRGGLTQHGGTSSNAVHHGMNASSPGPAVVGVIAAVVGTLVLVDPHPRNLTLWLLPSSGHQCQDLLSK</sequence>
<keyword evidence="3" id="KW-1185">Reference proteome</keyword>
<name>A0A7T8GTY6_CALRO</name>
<organism evidence="2 3">
    <name type="scientific">Caligus rogercresseyi</name>
    <name type="common">Sea louse</name>
    <dbReference type="NCBI Taxonomy" id="217165"/>
    <lineage>
        <taxon>Eukaryota</taxon>
        <taxon>Metazoa</taxon>
        <taxon>Ecdysozoa</taxon>
        <taxon>Arthropoda</taxon>
        <taxon>Crustacea</taxon>
        <taxon>Multicrustacea</taxon>
        <taxon>Hexanauplia</taxon>
        <taxon>Copepoda</taxon>
        <taxon>Siphonostomatoida</taxon>
        <taxon>Caligidae</taxon>
        <taxon>Caligus</taxon>
    </lineage>
</organism>
<evidence type="ECO:0000256" key="1">
    <source>
        <dbReference type="SAM" id="MobiDB-lite"/>
    </source>
</evidence>
<feature type="region of interest" description="Disordered" evidence="1">
    <location>
        <begin position="1"/>
        <end position="26"/>
    </location>
</feature>
<dbReference type="AlphaFoldDB" id="A0A7T8GTY6"/>
<dbReference type="Proteomes" id="UP000595437">
    <property type="component" value="Chromosome 12"/>
</dbReference>
<dbReference type="EMBL" id="CP045901">
    <property type="protein sequence ID" value="QQP37531.1"/>
    <property type="molecule type" value="Genomic_DNA"/>
</dbReference>
<evidence type="ECO:0000313" key="2">
    <source>
        <dbReference type="EMBL" id="QQP37531.1"/>
    </source>
</evidence>
<proteinExistence type="predicted"/>
<reference evidence="3" key="1">
    <citation type="submission" date="2021-01" db="EMBL/GenBank/DDBJ databases">
        <title>Caligus Genome Assembly.</title>
        <authorList>
            <person name="Gallardo-Escarate C."/>
        </authorList>
    </citation>
    <scope>NUCLEOTIDE SEQUENCE [LARGE SCALE GENOMIC DNA]</scope>
</reference>
<protein>
    <submittedName>
        <fullName evidence="2">Uncharacterized protein</fullName>
    </submittedName>
</protein>
<feature type="compositionally biased region" description="Gly residues" evidence="1">
    <location>
        <begin position="1"/>
        <end position="13"/>
    </location>
</feature>
<gene>
    <name evidence="2" type="ORF">FKW44_017823</name>
</gene>
<accession>A0A7T8GTY6</accession>